<dbReference type="InterPro" id="IPR013332">
    <property type="entry name" value="KPR_N"/>
</dbReference>
<protein>
    <recommendedName>
        <fullName evidence="4">2-dehydropantoate 2-reductase</fullName>
        <ecNumber evidence="4">1.1.1.169</ecNumber>
    </recommendedName>
    <alternativeName>
        <fullName evidence="4">Ketopantoate reductase</fullName>
    </alternativeName>
</protein>
<keyword evidence="2 4" id="KW-0521">NADP</keyword>
<dbReference type="OrthoDB" id="9793586at2"/>
<evidence type="ECO:0000313" key="8">
    <source>
        <dbReference type="Proteomes" id="UP000245998"/>
    </source>
</evidence>
<dbReference type="FunFam" id="3.40.50.720:FF:000307">
    <property type="entry name" value="2-dehydropantoate 2-reductase"/>
    <property type="match status" value="1"/>
</dbReference>
<dbReference type="Proteomes" id="UP000245998">
    <property type="component" value="Unassembled WGS sequence"/>
</dbReference>
<comment type="function">
    <text evidence="4">Catalyzes the NADPH-dependent reduction of ketopantoate into pantoic acid.</text>
</comment>
<dbReference type="PANTHER" id="PTHR21708">
    <property type="entry name" value="PROBABLE 2-DEHYDROPANTOATE 2-REDUCTASE"/>
    <property type="match status" value="1"/>
</dbReference>
<dbReference type="PANTHER" id="PTHR21708:SF26">
    <property type="entry name" value="2-DEHYDROPANTOATE 2-REDUCTASE"/>
    <property type="match status" value="1"/>
</dbReference>
<accession>A0A2U1JVQ9</accession>
<dbReference type="GO" id="GO:0005737">
    <property type="term" value="C:cytoplasm"/>
    <property type="evidence" value="ECO:0007669"/>
    <property type="project" value="TreeGrafter"/>
</dbReference>
<dbReference type="SUPFAM" id="SSF51735">
    <property type="entry name" value="NAD(P)-binding Rossmann-fold domains"/>
    <property type="match status" value="1"/>
</dbReference>
<organism evidence="7 8">
    <name type="scientific">Pueribacillus theae</name>
    <dbReference type="NCBI Taxonomy" id="2171751"/>
    <lineage>
        <taxon>Bacteria</taxon>
        <taxon>Bacillati</taxon>
        <taxon>Bacillota</taxon>
        <taxon>Bacilli</taxon>
        <taxon>Bacillales</taxon>
        <taxon>Bacillaceae</taxon>
        <taxon>Pueribacillus</taxon>
    </lineage>
</organism>
<dbReference type="SUPFAM" id="SSF48179">
    <property type="entry name" value="6-phosphogluconate dehydrogenase C-terminal domain-like"/>
    <property type="match status" value="1"/>
</dbReference>
<dbReference type="Gene3D" id="1.10.1040.10">
    <property type="entry name" value="N-(1-d-carboxylethyl)-l-norvaline Dehydrogenase, domain 2"/>
    <property type="match status" value="1"/>
</dbReference>
<dbReference type="InterPro" id="IPR051402">
    <property type="entry name" value="KPR-Related"/>
</dbReference>
<dbReference type="InterPro" id="IPR008927">
    <property type="entry name" value="6-PGluconate_DH-like_C_sf"/>
</dbReference>
<dbReference type="Pfam" id="PF02558">
    <property type="entry name" value="ApbA"/>
    <property type="match status" value="1"/>
</dbReference>
<keyword evidence="4" id="KW-0566">Pantothenate biosynthesis</keyword>
<evidence type="ECO:0000256" key="3">
    <source>
        <dbReference type="ARBA" id="ARBA00023002"/>
    </source>
</evidence>
<gene>
    <name evidence="7" type="ORF">DCC39_13960</name>
</gene>
<dbReference type="Pfam" id="PF08546">
    <property type="entry name" value="ApbA_C"/>
    <property type="match status" value="1"/>
</dbReference>
<sequence length="304" mass="33677">MNITVIGAGAVGGYFGARLQEAGAKVTFLVREKRKKQIEENGFKVMSVKGDTILHHVSLESDASNISSSDLVIVAVKGYHLDGVLLQLEQLVSKGAKILPLLNGMEHYEILQQKFGRSAVVGGLCFIITTLDENGYIIHTSNQHDIVFGPLEKEQKEVCDKANTLMEKANMNVTYTEDILKQIWNKYAFITAYSGVTTATRLEIGAIREVPETLALYRETAEEMQKLAAAYGIDLGSKFSEDTVEKAFHLPENATSSMHQDFRKGLPLEVESLQGGALRLAKEKGVDLPVVRTLYRLIKPYEKQ</sequence>
<evidence type="ECO:0000256" key="2">
    <source>
        <dbReference type="ARBA" id="ARBA00022857"/>
    </source>
</evidence>
<comment type="similarity">
    <text evidence="1 4">Belongs to the ketopantoate reductase family.</text>
</comment>
<evidence type="ECO:0000259" key="5">
    <source>
        <dbReference type="Pfam" id="PF02558"/>
    </source>
</evidence>
<dbReference type="GO" id="GO:0015940">
    <property type="term" value="P:pantothenate biosynthetic process"/>
    <property type="evidence" value="ECO:0007669"/>
    <property type="project" value="UniProtKB-UniPathway"/>
</dbReference>
<dbReference type="EC" id="1.1.1.169" evidence="4"/>
<dbReference type="AlphaFoldDB" id="A0A2U1JVQ9"/>
<comment type="pathway">
    <text evidence="4">Cofactor biosynthesis; (R)-pantothenate biosynthesis; (R)-pantoate from 3-methyl-2-oxobutanoate: step 2/2.</text>
</comment>
<reference evidence="7 8" key="1">
    <citation type="submission" date="2018-04" db="EMBL/GenBank/DDBJ databases">
        <title>Camelliibacillus theae gen. nov., sp. nov., isolated from Pu'er tea.</title>
        <authorList>
            <person name="Niu L."/>
        </authorList>
    </citation>
    <scope>NUCLEOTIDE SEQUENCE [LARGE SCALE GENOMIC DNA]</scope>
    <source>
        <strain evidence="7 8">T8</strain>
    </source>
</reference>
<name>A0A2U1JVQ9_9BACI</name>
<dbReference type="RefSeq" id="WP_116555513.1">
    <property type="nucleotide sequence ID" value="NZ_QCZG01000032.1"/>
</dbReference>
<proteinExistence type="inferred from homology"/>
<evidence type="ECO:0000256" key="1">
    <source>
        <dbReference type="ARBA" id="ARBA00007870"/>
    </source>
</evidence>
<dbReference type="InterPro" id="IPR013752">
    <property type="entry name" value="KPA_reductase"/>
</dbReference>
<dbReference type="NCBIfam" id="TIGR00745">
    <property type="entry name" value="apbA_panE"/>
    <property type="match status" value="1"/>
</dbReference>
<keyword evidence="8" id="KW-1185">Reference proteome</keyword>
<comment type="caution">
    <text evidence="7">The sequence shown here is derived from an EMBL/GenBank/DDBJ whole genome shotgun (WGS) entry which is preliminary data.</text>
</comment>
<dbReference type="InterPro" id="IPR013328">
    <property type="entry name" value="6PGD_dom2"/>
</dbReference>
<feature type="domain" description="Ketopantoate reductase N-terminal" evidence="5">
    <location>
        <begin position="3"/>
        <end position="152"/>
    </location>
</feature>
<keyword evidence="3 4" id="KW-0560">Oxidoreductase</keyword>
<dbReference type="EMBL" id="QCZG01000032">
    <property type="protein sequence ID" value="PWA09065.1"/>
    <property type="molecule type" value="Genomic_DNA"/>
</dbReference>
<dbReference type="InterPro" id="IPR003710">
    <property type="entry name" value="ApbA"/>
</dbReference>
<dbReference type="InterPro" id="IPR036291">
    <property type="entry name" value="NAD(P)-bd_dom_sf"/>
</dbReference>
<evidence type="ECO:0000256" key="4">
    <source>
        <dbReference type="RuleBase" id="RU362068"/>
    </source>
</evidence>
<dbReference type="FunFam" id="1.10.1040.10:FF:000017">
    <property type="entry name" value="2-dehydropantoate 2-reductase"/>
    <property type="match status" value="1"/>
</dbReference>
<dbReference type="Gene3D" id="3.40.50.720">
    <property type="entry name" value="NAD(P)-binding Rossmann-like Domain"/>
    <property type="match status" value="1"/>
</dbReference>
<comment type="catalytic activity">
    <reaction evidence="4">
        <text>(R)-pantoate + NADP(+) = 2-dehydropantoate + NADPH + H(+)</text>
        <dbReference type="Rhea" id="RHEA:16233"/>
        <dbReference type="ChEBI" id="CHEBI:11561"/>
        <dbReference type="ChEBI" id="CHEBI:15378"/>
        <dbReference type="ChEBI" id="CHEBI:15980"/>
        <dbReference type="ChEBI" id="CHEBI:57783"/>
        <dbReference type="ChEBI" id="CHEBI:58349"/>
        <dbReference type="EC" id="1.1.1.169"/>
    </reaction>
</comment>
<dbReference type="GO" id="GO:0008677">
    <property type="term" value="F:2-dehydropantoate 2-reductase activity"/>
    <property type="evidence" value="ECO:0007669"/>
    <property type="project" value="UniProtKB-EC"/>
</dbReference>
<evidence type="ECO:0000259" key="6">
    <source>
        <dbReference type="Pfam" id="PF08546"/>
    </source>
</evidence>
<evidence type="ECO:0000313" key="7">
    <source>
        <dbReference type="EMBL" id="PWA09065.1"/>
    </source>
</evidence>
<feature type="domain" description="Ketopantoate reductase C-terminal" evidence="6">
    <location>
        <begin position="178"/>
        <end position="302"/>
    </location>
</feature>
<dbReference type="UniPathway" id="UPA00028">
    <property type="reaction ID" value="UER00004"/>
</dbReference>